<dbReference type="RefSeq" id="WP_264773620.1">
    <property type="nucleotide sequence ID" value="NZ_JAPDOG010000041.1"/>
</dbReference>
<dbReference type="EMBL" id="JAPDOG010000041">
    <property type="protein sequence ID" value="MCW3784384.1"/>
    <property type="molecule type" value="Genomic_DNA"/>
</dbReference>
<reference evidence="1 2" key="1">
    <citation type="submission" date="2022-10" db="EMBL/GenBank/DDBJ databases">
        <title>Defluviimonas sp. CAU 1641 isolated from mud.</title>
        <authorList>
            <person name="Kim W."/>
        </authorList>
    </citation>
    <scope>NUCLEOTIDE SEQUENCE [LARGE SCALE GENOMIC DNA]</scope>
    <source>
        <strain evidence="1 2">CAU 1641</strain>
    </source>
</reference>
<proteinExistence type="predicted"/>
<evidence type="ECO:0000313" key="2">
    <source>
        <dbReference type="Proteomes" id="UP001207582"/>
    </source>
</evidence>
<dbReference type="Proteomes" id="UP001207582">
    <property type="component" value="Unassembled WGS sequence"/>
</dbReference>
<evidence type="ECO:0000313" key="1">
    <source>
        <dbReference type="EMBL" id="MCW3784384.1"/>
    </source>
</evidence>
<comment type="caution">
    <text evidence="1">The sequence shown here is derived from an EMBL/GenBank/DDBJ whole genome shotgun (WGS) entry which is preliminary data.</text>
</comment>
<name>A0ABT3J9L1_9RHOB</name>
<keyword evidence="2" id="KW-1185">Reference proteome</keyword>
<accession>A0ABT3J9L1</accession>
<dbReference type="Pfam" id="PF09615">
    <property type="entry name" value="Cas_Csy3"/>
    <property type="match status" value="1"/>
</dbReference>
<sequence>MNDNSPAAESGPSKAAAKLKTGLETGMLAFARSLQISEGLFAAHCGEGTPRVPVLVEEKGVRGQSSEDNAKKPGLSNPQVVDAAHMPVGCTHLDLSFTLRVMPTSGRPHASDAPVVAANYREISGMYADLGGYRLLSELYVWNILNGRFVWRNRFQTDRARVTVAFEGTTLEVDPFALDLDEPAGKGAMASAITKGSAEDLAQLVAGFERGLTERAFQADVVFTSDLKPGMEIWPSQEYVREEAKDSKSRHYASLPVFVSGRAARQASMHSQKIGAAIRHIDIWHGSDSYGAIAVNPYGGVQETGEVLRSKKSSPSFYDMRSKHADLVKALGKATSAKDLDGNIHFFFANLVRGGVFGGKSKDAKG</sequence>
<dbReference type="InterPro" id="IPR013399">
    <property type="entry name" value="CRISPR-assoc_prot_Csy3"/>
</dbReference>
<organism evidence="1 2">
    <name type="scientific">Defluviimonas salinarum</name>
    <dbReference type="NCBI Taxonomy" id="2992147"/>
    <lineage>
        <taxon>Bacteria</taxon>
        <taxon>Pseudomonadati</taxon>
        <taxon>Pseudomonadota</taxon>
        <taxon>Alphaproteobacteria</taxon>
        <taxon>Rhodobacterales</taxon>
        <taxon>Paracoccaceae</taxon>
        <taxon>Albidovulum</taxon>
    </lineage>
</organism>
<dbReference type="NCBIfam" id="TIGR02566">
    <property type="entry name" value="cas_Csy3"/>
    <property type="match status" value="1"/>
</dbReference>
<gene>
    <name evidence="1" type="primary">csy3</name>
    <name evidence="1" type="ORF">OM960_22935</name>
</gene>
<protein>
    <submittedName>
        <fullName evidence="1">Type I-F CRISPR-associated protein Csy3</fullName>
    </submittedName>
</protein>